<dbReference type="OrthoDB" id="5595141at2759"/>
<feature type="compositionally biased region" description="Polar residues" evidence="8">
    <location>
        <begin position="201"/>
        <end position="210"/>
    </location>
</feature>
<comment type="similarity">
    <text evidence="2">Belongs to the EAF7 family.</text>
</comment>
<dbReference type="AlphaFoldDB" id="A0A2S4PQ14"/>
<proteinExistence type="inferred from homology"/>
<keyword evidence="5" id="KW-0804">Transcription</keyword>
<reference evidence="9 10" key="1">
    <citation type="submission" date="2017-10" db="EMBL/GenBank/DDBJ databases">
        <title>Development of genomic resources for the powdery mildew, Erysiphe pulchra.</title>
        <authorList>
            <person name="Wadl P.A."/>
            <person name="Mack B.M."/>
            <person name="Moore G."/>
            <person name="Beltz S.B."/>
        </authorList>
    </citation>
    <scope>NUCLEOTIDE SEQUENCE [LARGE SCALE GENOMIC DNA]</scope>
    <source>
        <strain evidence="9">Cflorida</strain>
    </source>
</reference>
<evidence type="ECO:0000256" key="1">
    <source>
        <dbReference type="ARBA" id="ARBA00004123"/>
    </source>
</evidence>
<accession>A0A2S4PQ14</accession>
<dbReference type="Pfam" id="PF07904">
    <property type="entry name" value="Eaf7"/>
    <property type="match status" value="1"/>
</dbReference>
<evidence type="ECO:0008006" key="11">
    <source>
        <dbReference type="Google" id="ProtNLM"/>
    </source>
</evidence>
<evidence type="ECO:0000256" key="8">
    <source>
        <dbReference type="SAM" id="MobiDB-lite"/>
    </source>
</evidence>
<evidence type="ECO:0000256" key="7">
    <source>
        <dbReference type="ARBA" id="ARBA00025178"/>
    </source>
</evidence>
<evidence type="ECO:0000256" key="4">
    <source>
        <dbReference type="ARBA" id="ARBA00023015"/>
    </source>
</evidence>
<feature type="compositionally biased region" description="Acidic residues" evidence="8">
    <location>
        <begin position="270"/>
        <end position="287"/>
    </location>
</feature>
<dbReference type="PANTHER" id="PTHR13581">
    <property type="entry name" value="MRG-BINDING PROTEIN"/>
    <property type="match status" value="1"/>
</dbReference>
<feature type="region of interest" description="Disordered" evidence="8">
    <location>
        <begin position="146"/>
        <end position="307"/>
    </location>
</feature>
<dbReference type="STRING" id="225359.A0A2S4PQ14"/>
<name>A0A2S4PQ14_9PEZI</name>
<dbReference type="Proteomes" id="UP000237438">
    <property type="component" value="Unassembled WGS sequence"/>
</dbReference>
<dbReference type="EMBL" id="PEDP01001161">
    <property type="protein sequence ID" value="POS84132.1"/>
    <property type="molecule type" value="Genomic_DNA"/>
</dbReference>
<keyword evidence="10" id="KW-1185">Reference proteome</keyword>
<keyword evidence="4" id="KW-0805">Transcription regulation</keyword>
<keyword evidence="6" id="KW-0539">Nucleus</keyword>
<dbReference type="PANTHER" id="PTHR13581:SF5">
    <property type="entry name" value="MRG_MORF4L-BINDING PROTEIN"/>
    <property type="match status" value="1"/>
</dbReference>
<organism evidence="9 10">
    <name type="scientific">Erysiphe pulchra</name>
    <dbReference type="NCBI Taxonomy" id="225359"/>
    <lineage>
        <taxon>Eukaryota</taxon>
        <taxon>Fungi</taxon>
        <taxon>Dikarya</taxon>
        <taxon>Ascomycota</taxon>
        <taxon>Pezizomycotina</taxon>
        <taxon>Leotiomycetes</taxon>
        <taxon>Erysiphales</taxon>
        <taxon>Erysiphaceae</taxon>
        <taxon>Erysiphe</taxon>
    </lineage>
</organism>
<comment type="function">
    <text evidence="7">Component of the NuA4 histone acetyltransferase complex which is involved in transcriptional activation of selected genes principally by acetylation of nucleosomal histone H4 and H2A. The NuA4 complex is also involved in DNA repair.</text>
</comment>
<evidence type="ECO:0000313" key="9">
    <source>
        <dbReference type="EMBL" id="POS84132.1"/>
    </source>
</evidence>
<feature type="non-terminal residue" evidence="9">
    <location>
        <position position="307"/>
    </location>
</feature>
<dbReference type="GO" id="GO:0006357">
    <property type="term" value="P:regulation of transcription by RNA polymerase II"/>
    <property type="evidence" value="ECO:0007669"/>
    <property type="project" value="TreeGrafter"/>
</dbReference>
<protein>
    <recommendedName>
        <fullName evidence="11">CT20-domain-containing protein</fullName>
    </recommendedName>
</protein>
<evidence type="ECO:0000256" key="2">
    <source>
        <dbReference type="ARBA" id="ARBA00007117"/>
    </source>
</evidence>
<evidence type="ECO:0000256" key="5">
    <source>
        <dbReference type="ARBA" id="ARBA00023163"/>
    </source>
</evidence>
<evidence type="ECO:0000256" key="3">
    <source>
        <dbReference type="ARBA" id="ARBA00022853"/>
    </source>
</evidence>
<dbReference type="InterPro" id="IPR012423">
    <property type="entry name" value="Eaf7/MRGBP"/>
</dbReference>
<keyword evidence="3" id="KW-0156">Chromatin regulator</keyword>
<comment type="subcellular location">
    <subcellularLocation>
        <location evidence="1">Nucleus</location>
    </subcellularLocation>
</comment>
<evidence type="ECO:0000256" key="6">
    <source>
        <dbReference type="ARBA" id="ARBA00023242"/>
    </source>
</evidence>
<dbReference type="GO" id="GO:0006325">
    <property type="term" value="P:chromatin organization"/>
    <property type="evidence" value="ECO:0007669"/>
    <property type="project" value="UniProtKB-KW"/>
</dbReference>
<sequence>MPPRRKSRGNIRIESVATADDEDTMVTHITPQTNKHPYDILKDPWTDEQETSLFKGIVKWKPAGIHKHFRMIAISEHLRNHGYDPTIEKHTRIPGIWEKLKTLYNLEHIDYNENNIDHPKQGESADIFLEFKLPEEDYDEIQFLRGRRSTSEAPSEMTSSPPPTPQLKRSPSPIVKKKRKRKDTLVKQRNSSVDEIEETKYSPSTTPSQKQVRRGRPPGRPPVKSILKPSARVSGRPVGRQHGKLPGRPPGRPSKKKTESTSRAPSTALEDVEDTVDIEGESEDEENITLGKEKATKGNPETSSIRK</sequence>
<evidence type="ECO:0000313" key="10">
    <source>
        <dbReference type="Proteomes" id="UP000237438"/>
    </source>
</evidence>
<dbReference type="GO" id="GO:0005634">
    <property type="term" value="C:nucleus"/>
    <property type="evidence" value="ECO:0007669"/>
    <property type="project" value="UniProtKB-SubCell"/>
</dbReference>
<dbReference type="GO" id="GO:0035267">
    <property type="term" value="C:NuA4 histone acetyltransferase complex"/>
    <property type="evidence" value="ECO:0007669"/>
    <property type="project" value="TreeGrafter"/>
</dbReference>
<comment type="caution">
    <text evidence="9">The sequence shown here is derived from an EMBL/GenBank/DDBJ whole genome shotgun (WGS) entry which is preliminary data.</text>
</comment>
<gene>
    <name evidence="9" type="ORF">EPUL_002132</name>
</gene>